<dbReference type="SUPFAM" id="SSF51182">
    <property type="entry name" value="RmlC-like cupins"/>
    <property type="match status" value="1"/>
</dbReference>
<accession>A0ABS8FYZ7</accession>
<dbReference type="PANTHER" id="PTHR35848:SF6">
    <property type="entry name" value="CUPIN TYPE-2 DOMAIN-CONTAINING PROTEIN"/>
    <property type="match status" value="1"/>
</dbReference>
<dbReference type="InterPro" id="IPR051610">
    <property type="entry name" value="GPI/OXD"/>
</dbReference>
<keyword evidence="4" id="KW-1185">Reference proteome</keyword>
<dbReference type="RefSeq" id="WP_227708348.1">
    <property type="nucleotide sequence ID" value="NZ_JAJEQX010000024.1"/>
</dbReference>
<reference evidence="3 4" key="1">
    <citation type="submission" date="2021-10" db="EMBL/GenBank/DDBJ databases">
        <title>Anaerobic single-cell dispensing facilitates the cultivation of human gut bacteria.</title>
        <authorList>
            <person name="Afrizal A."/>
        </authorList>
    </citation>
    <scope>NUCLEOTIDE SEQUENCE [LARGE SCALE GENOMIC DNA]</scope>
    <source>
        <strain evidence="3 4">CLA-AA-H200</strain>
    </source>
</reference>
<evidence type="ECO:0000256" key="1">
    <source>
        <dbReference type="ARBA" id="ARBA00022723"/>
    </source>
</evidence>
<feature type="domain" description="Cupin type-2" evidence="2">
    <location>
        <begin position="47"/>
        <end position="116"/>
    </location>
</feature>
<evidence type="ECO:0000313" key="3">
    <source>
        <dbReference type="EMBL" id="MCC2255275.1"/>
    </source>
</evidence>
<name>A0ABS8FYZ7_9FIRM</name>
<dbReference type="Proteomes" id="UP001198151">
    <property type="component" value="Unassembled WGS sequence"/>
</dbReference>
<sequence>MGKETEMYYEYKKENSIHIPAPYKRDITPVFMGDDDKIAETNFSIHLTEWAPGCTIDEHSHPDGMEAMYLMSGKGIAIVNGEEHEFRPDTMIVAPPGITHKIINTGDEVLRVLCVFSPPVTGKSLRERAMNAVDEAEK</sequence>
<organism evidence="3 4">
    <name type="scientific">Ruminococcus turbiniformis</name>
    <dbReference type="NCBI Taxonomy" id="2881258"/>
    <lineage>
        <taxon>Bacteria</taxon>
        <taxon>Bacillati</taxon>
        <taxon>Bacillota</taxon>
        <taxon>Clostridia</taxon>
        <taxon>Eubacteriales</taxon>
        <taxon>Oscillospiraceae</taxon>
        <taxon>Ruminococcus</taxon>
    </lineage>
</organism>
<dbReference type="EMBL" id="JAJEQX010000024">
    <property type="protein sequence ID" value="MCC2255275.1"/>
    <property type="molecule type" value="Genomic_DNA"/>
</dbReference>
<dbReference type="Gene3D" id="2.60.120.10">
    <property type="entry name" value="Jelly Rolls"/>
    <property type="match status" value="1"/>
</dbReference>
<dbReference type="InterPro" id="IPR013096">
    <property type="entry name" value="Cupin_2"/>
</dbReference>
<dbReference type="InterPro" id="IPR011051">
    <property type="entry name" value="RmlC_Cupin_sf"/>
</dbReference>
<dbReference type="InterPro" id="IPR014710">
    <property type="entry name" value="RmlC-like_jellyroll"/>
</dbReference>
<evidence type="ECO:0000259" key="2">
    <source>
        <dbReference type="Pfam" id="PF07883"/>
    </source>
</evidence>
<comment type="caution">
    <text evidence="3">The sequence shown here is derived from an EMBL/GenBank/DDBJ whole genome shotgun (WGS) entry which is preliminary data.</text>
</comment>
<evidence type="ECO:0000313" key="4">
    <source>
        <dbReference type="Proteomes" id="UP001198151"/>
    </source>
</evidence>
<dbReference type="PANTHER" id="PTHR35848">
    <property type="entry name" value="OXALATE-BINDING PROTEIN"/>
    <property type="match status" value="1"/>
</dbReference>
<keyword evidence="1" id="KW-0479">Metal-binding</keyword>
<protein>
    <submittedName>
        <fullName evidence="3">Cupin domain-containing protein</fullName>
    </submittedName>
</protein>
<gene>
    <name evidence="3" type="ORF">LKD70_12755</name>
</gene>
<dbReference type="Pfam" id="PF07883">
    <property type="entry name" value="Cupin_2"/>
    <property type="match status" value="1"/>
</dbReference>
<proteinExistence type="predicted"/>